<dbReference type="AlphaFoldDB" id="A0A433QWU6"/>
<organism evidence="2 3">
    <name type="scientific">Jimgerdemannia flammicorona</name>
    <dbReference type="NCBI Taxonomy" id="994334"/>
    <lineage>
        <taxon>Eukaryota</taxon>
        <taxon>Fungi</taxon>
        <taxon>Fungi incertae sedis</taxon>
        <taxon>Mucoromycota</taxon>
        <taxon>Mucoromycotina</taxon>
        <taxon>Endogonomycetes</taxon>
        <taxon>Endogonales</taxon>
        <taxon>Endogonaceae</taxon>
        <taxon>Jimgerdemannia</taxon>
    </lineage>
</organism>
<evidence type="ECO:0000259" key="1">
    <source>
        <dbReference type="Pfam" id="PF09820"/>
    </source>
</evidence>
<evidence type="ECO:0000313" key="3">
    <source>
        <dbReference type="Proteomes" id="UP000274822"/>
    </source>
</evidence>
<sequence>MVPKVKRKDSLRLSDDRPHKRSKILPARNVNDASTIFESVAEDDGMQNREVPFGNPNFRDFRSVGSMLFVDKTMYIEQLEKVQTHFRYTFLRPRRFGKSAFLGLLCTYYDIHTAGEFHELFGPLYIGQHPTPWRNKHLVLKFDLSSISVSGSIDLMRESFNEKINAVLKVFIEKYEEELAYPDIASVIVTRDASASLNNLLKLVGSSNYTLFVGVDEYDSPANNSVFTGANEELNQATLQRVTQIEQFFKESFFAVLKEGCGTMGDCGAIISKFFVTGVTPAFREGISPLQETDIISGRHELHGICGFTEDEVSVLVQCYLRKDEKDAEPIVDTMRRLYNGYHFANSAGDMNTPGLYNPQLVFHFLRELASHGSVSKPNEATVVHSMHILKYIADIGEFSVDNLIELITSGSVDTEIVSQFGFVELLNFGKKKNLCWSLLLYLGILTRGSNGRLKIPNDVMKTEVLQRIRDFLNVREDIRNLMQPAFDRLTLGDVVCFSELLKTFLQTRATRSVMTSSEAMLQGVVELLLPPRNRVPELRLVMDGSKSKGDGRFGFVDVFIPPRHVSDTTRSLGTAIELKYITLNGLVKGAANNWDQFVDYRNSENMNKNLVAENDDALLDRKYMFWSKEKKKSELMTVRDIVRNAETQLIAYMETIVKGEVMGYHESGVFDERVRVTESGRDRLKGHVIVVVGSHRIICRSTKLMTTNFQYDSVFKT</sequence>
<evidence type="ECO:0000313" key="2">
    <source>
        <dbReference type="EMBL" id="RUS34283.1"/>
    </source>
</evidence>
<name>A0A433QWU6_9FUNG</name>
<accession>A0A433QWU6</accession>
<feature type="domain" description="AAA-ATPase-like" evidence="1">
    <location>
        <begin position="52"/>
        <end position="287"/>
    </location>
</feature>
<dbReference type="EMBL" id="RBNJ01000617">
    <property type="protein sequence ID" value="RUS34283.1"/>
    <property type="molecule type" value="Genomic_DNA"/>
</dbReference>
<dbReference type="InterPro" id="IPR018631">
    <property type="entry name" value="AAA-ATPase-like_dom"/>
</dbReference>
<protein>
    <recommendedName>
        <fullName evidence="1">AAA-ATPase-like domain-containing protein</fullName>
    </recommendedName>
</protein>
<proteinExistence type="predicted"/>
<dbReference type="PANTHER" id="PTHR34825:SF2">
    <property type="entry name" value="AAA-ATPASE-LIKE DOMAIN-CONTAINING PROTEIN"/>
    <property type="match status" value="1"/>
</dbReference>
<gene>
    <name evidence="2" type="ORF">BC938DRAFT_481471</name>
</gene>
<dbReference type="Proteomes" id="UP000274822">
    <property type="component" value="Unassembled WGS sequence"/>
</dbReference>
<comment type="caution">
    <text evidence="2">The sequence shown here is derived from an EMBL/GenBank/DDBJ whole genome shotgun (WGS) entry which is preliminary data.</text>
</comment>
<keyword evidence="3" id="KW-1185">Reference proteome</keyword>
<reference evidence="2 3" key="1">
    <citation type="journal article" date="2018" name="New Phytol.">
        <title>Phylogenomics of Endogonaceae and evolution of mycorrhizas within Mucoromycota.</title>
        <authorList>
            <person name="Chang Y."/>
            <person name="Desiro A."/>
            <person name="Na H."/>
            <person name="Sandor L."/>
            <person name="Lipzen A."/>
            <person name="Clum A."/>
            <person name="Barry K."/>
            <person name="Grigoriev I.V."/>
            <person name="Martin F.M."/>
            <person name="Stajich J.E."/>
            <person name="Smith M.E."/>
            <person name="Bonito G."/>
            <person name="Spatafora J.W."/>
        </authorList>
    </citation>
    <scope>NUCLEOTIDE SEQUENCE [LARGE SCALE GENOMIC DNA]</scope>
    <source>
        <strain evidence="2 3">AD002</strain>
    </source>
</reference>
<dbReference type="PANTHER" id="PTHR34825">
    <property type="entry name" value="CONSERVED PROTEIN, WITH A WEAK D-GALACTARATE DEHYDRATASE/ALTRONATE HYDROLASE DOMAIN"/>
    <property type="match status" value="1"/>
</dbReference>
<dbReference type="Pfam" id="PF09820">
    <property type="entry name" value="AAA-ATPase_like"/>
    <property type="match status" value="1"/>
</dbReference>